<proteinExistence type="predicted"/>
<evidence type="ECO:0000313" key="3">
    <source>
        <dbReference type="Proteomes" id="UP000245699"/>
    </source>
</evidence>
<dbReference type="STRING" id="61424.A0A2T9YEB6"/>
<name>A0A2T9YEB6_9FUNG</name>
<dbReference type="Proteomes" id="UP000245699">
    <property type="component" value="Unassembled WGS sequence"/>
</dbReference>
<accession>A0A2T9YEB6</accession>
<comment type="caution">
    <text evidence="2">The sequence shown here is derived from an EMBL/GenBank/DDBJ whole genome shotgun (WGS) entry which is preliminary data.</text>
</comment>
<evidence type="ECO:0000256" key="1">
    <source>
        <dbReference type="SAM" id="MobiDB-lite"/>
    </source>
</evidence>
<organism evidence="2 3">
    <name type="scientific">Furculomyces boomerangus</name>
    <dbReference type="NCBI Taxonomy" id="61424"/>
    <lineage>
        <taxon>Eukaryota</taxon>
        <taxon>Fungi</taxon>
        <taxon>Fungi incertae sedis</taxon>
        <taxon>Zoopagomycota</taxon>
        <taxon>Kickxellomycotina</taxon>
        <taxon>Harpellomycetes</taxon>
        <taxon>Harpellales</taxon>
        <taxon>Harpellaceae</taxon>
        <taxon>Furculomyces</taxon>
    </lineage>
</organism>
<protein>
    <submittedName>
        <fullName evidence="2">Uncharacterized protein</fullName>
    </submittedName>
</protein>
<gene>
    <name evidence="2" type="ORF">BB559_004517</name>
</gene>
<dbReference type="AlphaFoldDB" id="A0A2T9YEB6"/>
<keyword evidence="3" id="KW-1185">Reference proteome</keyword>
<feature type="region of interest" description="Disordered" evidence="1">
    <location>
        <begin position="92"/>
        <end position="112"/>
    </location>
</feature>
<dbReference type="EMBL" id="MBFT01000470">
    <property type="protein sequence ID" value="PVU90649.1"/>
    <property type="molecule type" value="Genomic_DNA"/>
</dbReference>
<sequence length="143" mass="15506">MFISIDLFIYNQVKFSTLKHALYTQNKCATLKEEAEQNSCVKKCYSDNGILNVYEALTACHDSCTESSLECKYKCTAKIDVDIMSGKISLSGNSSNTTSSGTSTPSSASTSSKIPAAPGLSSFFKSKHLLPTVSLFAIIFIIF</sequence>
<evidence type="ECO:0000313" key="2">
    <source>
        <dbReference type="EMBL" id="PVU90649.1"/>
    </source>
</evidence>
<reference evidence="2 3" key="1">
    <citation type="journal article" date="2018" name="MBio">
        <title>Comparative Genomics Reveals the Core Gene Toolbox for the Fungus-Insect Symbiosis.</title>
        <authorList>
            <person name="Wang Y."/>
            <person name="Stata M."/>
            <person name="Wang W."/>
            <person name="Stajich J.E."/>
            <person name="White M.M."/>
            <person name="Moncalvo J.M."/>
        </authorList>
    </citation>
    <scope>NUCLEOTIDE SEQUENCE [LARGE SCALE GENOMIC DNA]</scope>
    <source>
        <strain evidence="2 3">AUS-77-4</strain>
    </source>
</reference>